<comment type="caution">
    <text evidence="3">The sequence shown here is derived from an EMBL/GenBank/DDBJ whole genome shotgun (WGS) entry which is preliminary data.</text>
</comment>
<dbReference type="InterPro" id="IPR036928">
    <property type="entry name" value="AS_sf"/>
</dbReference>
<dbReference type="RefSeq" id="WP_206588633.1">
    <property type="nucleotide sequence ID" value="NZ_JAFKCU010000008.1"/>
</dbReference>
<feature type="chain" id="PRO_5045402427" evidence="1">
    <location>
        <begin position="20"/>
        <end position="506"/>
    </location>
</feature>
<evidence type="ECO:0000313" key="3">
    <source>
        <dbReference type="EMBL" id="MBN7817966.1"/>
    </source>
</evidence>
<keyword evidence="4" id="KW-1185">Reference proteome</keyword>
<dbReference type="EMBL" id="JAFKCU010000008">
    <property type="protein sequence ID" value="MBN7817966.1"/>
    <property type="molecule type" value="Genomic_DNA"/>
</dbReference>
<evidence type="ECO:0000259" key="2">
    <source>
        <dbReference type="Pfam" id="PF01425"/>
    </source>
</evidence>
<evidence type="ECO:0000256" key="1">
    <source>
        <dbReference type="SAM" id="SignalP"/>
    </source>
</evidence>
<dbReference type="PANTHER" id="PTHR42678">
    <property type="entry name" value="AMIDASE"/>
    <property type="match status" value="1"/>
</dbReference>
<name>A0ABS3CP74_9BACT</name>
<dbReference type="Proteomes" id="UP000664480">
    <property type="component" value="Unassembled WGS sequence"/>
</dbReference>
<reference evidence="3 4" key="1">
    <citation type="submission" date="2021-03" db="EMBL/GenBank/DDBJ databases">
        <title>novel species isolated from a fishpond in China.</title>
        <authorList>
            <person name="Lu H."/>
            <person name="Cai Z."/>
        </authorList>
    </citation>
    <scope>NUCLEOTIDE SEQUENCE [LARGE SCALE GENOMIC DNA]</scope>
    <source>
        <strain evidence="3 4">YJ13C</strain>
    </source>
</reference>
<evidence type="ECO:0000313" key="4">
    <source>
        <dbReference type="Proteomes" id="UP000664480"/>
    </source>
</evidence>
<dbReference type="PANTHER" id="PTHR42678:SF34">
    <property type="entry name" value="OS04G0183300 PROTEIN"/>
    <property type="match status" value="1"/>
</dbReference>
<dbReference type="SUPFAM" id="SSF75304">
    <property type="entry name" value="Amidase signature (AS) enzymes"/>
    <property type="match status" value="1"/>
</dbReference>
<sequence length="506" mass="55933">MKNTAISLSYLLFALLFWACNKPKPKESIDLQELTIAQFHQAYQKGKYNSQDLVEAYISSIRANDSLINSITIINPEAIAIAKKLDEEYQNTKVLRPLHGVPIIVKDNINTVGLPTTAGSFALQDFYPEENAFIIKKLEEAGAIVLAKSNMAEWAFSPMHSESSTGGITHNPYNLDRVPAGSSGGTGAAIAANFGLGGLGTDTGNSIRGPSSHNSLVGFRTTLGLISREGIVPLYLRNDVVGPMCRTVEDATRMLEVMAGVDPKDPITAYSEGKTTENYQQYLQKNGLEGMRIGVLRELSDFEVEPEIKSLFEKAIADLDSLGAEIIDPFVVPNFAELRRNQWCPMFRTDLEEFLATYVKRDTLQTLEDVIRIGTNSDFSRVRLESSANAEIQNPCLNAYEDPNRIAFREAIEAAMDSLNLDAIIYPSWNKKPARINHYMEDYGGDNNQMIAPHTGQPAFTVPMGFGYEGLPAGIQFLGRMYSEPTLIKIAYGYEQGTLHRLPPNL</sequence>
<dbReference type="InterPro" id="IPR023631">
    <property type="entry name" value="Amidase_dom"/>
</dbReference>
<dbReference type="Gene3D" id="3.90.1300.10">
    <property type="entry name" value="Amidase signature (AS) domain"/>
    <property type="match status" value="1"/>
</dbReference>
<dbReference type="Pfam" id="PF01425">
    <property type="entry name" value="Amidase"/>
    <property type="match status" value="1"/>
</dbReference>
<feature type="signal peptide" evidence="1">
    <location>
        <begin position="1"/>
        <end position="19"/>
    </location>
</feature>
<protein>
    <submittedName>
        <fullName evidence="3">Amidase</fullName>
    </submittedName>
</protein>
<gene>
    <name evidence="3" type="ORF">J0A69_21180</name>
</gene>
<accession>A0ABS3CP74</accession>
<organism evidence="3 4">
    <name type="scientific">Algoriphagus pacificus</name>
    <dbReference type="NCBI Taxonomy" id="2811234"/>
    <lineage>
        <taxon>Bacteria</taxon>
        <taxon>Pseudomonadati</taxon>
        <taxon>Bacteroidota</taxon>
        <taxon>Cytophagia</taxon>
        <taxon>Cytophagales</taxon>
        <taxon>Cyclobacteriaceae</taxon>
        <taxon>Algoriphagus</taxon>
    </lineage>
</organism>
<feature type="domain" description="Amidase" evidence="2">
    <location>
        <begin position="52"/>
        <end position="487"/>
    </location>
</feature>
<keyword evidence="1" id="KW-0732">Signal</keyword>
<proteinExistence type="predicted"/>